<evidence type="ECO:0000313" key="1">
    <source>
        <dbReference type="EMBL" id="KAK3064480.1"/>
    </source>
</evidence>
<dbReference type="Proteomes" id="UP001186974">
    <property type="component" value="Unassembled WGS sequence"/>
</dbReference>
<gene>
    <name evidence="1" type="ORF">LTS18_006857</name>
</gene>
<accession>A0ACC3DAL1</accession>
<sequence>MNDCQFNYGPACDANIKPAGSDTSSVARPKLGSVPYGGAGIYDCNVAGTVALTYDDGPYIYTNDILDIFAKYNAKATFFITGNNNGKGEIDNPANPWPAVIKRMYSEGHQIASHTWSHQDLSAITSAQRKQQMTYNEMALRNILGFFPTYMRPPYSSCNAACQADMGALGYHVTYFDIDTDDYNQDSPSKIQNSKNRFSDGLVGPPSDNDYLVIGHDIHEQTAHNLTEYMLQTLQARGYRAVTVGECLGDVAANWYRSSSGSASTSVLSNVVSSTSRTSSAPASSAPTSSARTSSARTSSAPASSATKVSQDGSCGAASGQTCQGSTFGNCCSQYGYCGSTSDYCGNCQPGFGTCGSSSVSSRVAVVSTSSSVAAPAASATKVSTTGLCGGSGRLTCKGSTFGNCCSQYGKHISLPFPLWQCNS</sequence>
<proteinExistence type="predicted"/>
<dbReference type="EMBL" id="JAWDJW010006502">
    <property type="protein sequence ID" value="KAK3064480.1"/>
    <property type="molecule type" value="Genomic_DNA"/>
</dbReference>
<keyword evidence="2" id="KW-1185">Reference proteome</keyword>
<comment type="caution">
    <text evidence="1">The sequence shown here is derived from an EMBL/GenBank/DDBJ whole genome shotgun (WGS) entry which is preliminary data.</text>
</comment>
<name>A0ACC3DAL1_9PEZI</name>
<evidence type="ECO:0000313" key="2">
    <source>
        <dbReference type="Proteomes" id="UP001186974"/>
    </source>
</evidence>
<reference evidence="1" key="1">
    <citation type="submission" date="2024-09" db="EMBL/GenBank/DDBJ databases">
        <title>Black Yeasts Isolated from many extreme environments.</title>
        <authorList>
            <person name="Coleine C."/>
            <person name="Stajich J.E."/>
            <person name="Selbmann L."/>
        </authorList>
    </citation>
    <scope>NUCLEOTIDE SEQUENCE</scope>
    <source>
        <strain evidence="1">CCFEE 5737</strain>
    </source>
</reference>
<protein>
    <submittedName>
        <fullName evidence="1">Uncharacterized protein</fullName>
    </submittedName>
</protein>
<organism evidence="1 2">
    <name type="scientific">Coniosporium uncinatum</name>
    <dbReference type="NCBI Taxonomy" id="93489"/>
    <lineage>
        <taxon>Eukaryota</taxon>
        <taxon>Fungi</taxon>
        <taxon>Dikarya</taxon>
        <taxon>Ascomycota</taxon>
        <taxon>Pezizomycotina</taxon>
        <taxon>Dothideomycetes</taxon>
        <taxon>Dothideomycetes incertae sedis</taxon>
        <taxon>Coniosporium</taxon>
    </lineage>
</organism>